<dbReference type="SUPFAM" id="SSF49899">
    <property type="entry name" value="Concanavalin A-like lectins/glucanases"/>
    <property type="match status" value="1"/>
</dbReference>
<dbReference type="Pfam" id="PF13765">
    <property type="entry name" value="PRY"/>
    <property type="match status" value="1"/>
</dbReference>
<evidence type="ECO:0000313" key="5">
    <source>
        <dbReference type="Ensembl" id="ENSHHUP00000023645.1"/>
    </source>
</evidence>
<dbReference type="InterPro" id="IPR051051">
    <property type="entry name" value="E3_ubiq-ligase_TRIM/RNF"/>
</dbReference>
<keyword evidence="6" id="KW-1185">Reference proteome</keyword>
<accession>A0A4W5LDH4</accession>
<name>A0A4W5LDH4_9TELE</name>
<dbReference type="STRING" id="62062.ENSHHUP00000023645"/>
<sequence length="195" mass="22699">MFIFCRHQSPVHVSQFSPHICTKITSAQFILRLMQHTLMSLVHYFCIPLALPQVKEKFVESKVPTTREEFFKYSCQLTLDLNTAYKNLLLSKDNKEAVWQDVALPYPDHPERFDYNAVVLCRGALSGRCYWEVEWSGVQVIMGVAYKGINRKNCPRHGNFDWMLKTFMNRPGVLMCLVAVFGRILNNYLFGPLRK</sequence>
<dbReference type="AlphaFoldDB" id="A0A4W5LDH4"/>
<dbReference type="InterPro" id="IPR006574">
    <property type="entry name" value="PRY"/>
</dbReference>
<dbReference type="PANTHER" id="PTHR25465">
    <property type="entry name" value="B-BOX DOMAIN CONTAINING"/>
    <property type="match status" value="1"/>
</dbReference>
<reference evidence="6" key="1">
    <citation type="submission" date="2018-06" db="EMBL/GenBank/DDBJ databases">
        <title>Genome assembly of Danube salmon.</title>
        <authorList>
            <person name="Macqueen D.J."/>
            <person name="Gundappa M.K."/>
        </authorList>
    </citation>
    <scope>NUCLEOTIDE SEQUENCE [LARGE SCALE GENOMIC DNA]</scope>
</reference>
<evidence type="ECO:0000256" key="3">
    <source>
        <dbReference type="ARBA" id="ARBA00022833"/>
    </source>
</evidence>
<dbReference type="Gene3D" id="2.60.120.920">
    <property type="match status" value="1"/>
</dbReference>
<dbReference type="InterPro" id="IPR001870">
    <property type="entry name" value="B30.2/SPRY"/>
</dbReference>
<dbReference type="Proteomes" id="UP000314982">
    <property type="component" value="Unassembled WGS sequence"/>
</dbReference>
<dbReference type="Ensembl" id="ENSHHUT00000024536.1">
    <property type="protein sequence ID" value="ENSHHUP00000023645.1"/>
    <property type="gene ID" value="ENSHHUG00000014844.1"/>
</dbReference>
<evidence type="ECO:0000313" key="6">
    <source>
        <dbReference type="Proteomes" id="UP000314982"/>
    </source>
</evidence>
<protein>
    <recommendedName>
        <fullName evidence="4">B30.2/SPRY domain-containing protein</fullName>
    </recommendedName>
</protein>
<dbReference type="PANTHER" id="PTHR25465:SF14">
    <property type="entry name" value="E3 UBIQUITIN-PROTEIN LIGASE TRIM65"/>
    <property type="match status" value="1"/>
</dbReference>
<keyword evidence="2" id="KW-0863">Zinc-finger</keyword>
<proteinExistence type="predicted"/>
<organism evidence="5 6">
    <name type="scientific">Hucho hucho</name>
    <name type="common">huchen</name>
    <dbReference type="NCBI Taxonomy" id="62062"/>
    <lineage>
        <taxon>Eukaryota</taxon>
        <taxon>Metazoa</taxon>
        <taxon>Chordata</taxon>
        <taxon>Craniata</taxon>
        <taxon>Vertebrata</taxon>
        <taxon>Euteleostomi</taxon>
        <taxon>Actinopterygii</taxon>
        <taxon>Neopterygii</taxon>
        <taxon>Teleostei</taxon>
        <taxon>Protacanthopterygii</taxon>
        <taxon>Salmoniformes</taxon>
        <taxon>Salmonidae</taxon>
        <taxon>Salmoninae</taxon>
        <taxon>Hucho</taxon>
    </lineage>
</organism>
<dbReference type="GO" id="GO:0008270">
    <property type="term" value="F:zinc ion binding"/>
    <property type="evidence" value="ECO:0007669"/>
    <property type="project" value="UniProtKB-KW"/>
</dbReference>
<dbReference type="SMART" id="SM00589">
    <property type="entry name" value="PRY"/>
    <property type="match status" value="1"/>
</dbReference>
<dbReference type="InterPro" id="IPR043136">
    <property type="entry name" value="B30.2/SPRY_sf"/>
</dbReference>
<reference evidence="5" key="2">
    <citation type="submission" date="2025-08" db="UniProtKB">
        <authorList>
            <consortium name="Ensembl"/>
        </authorList>
    </citation>
    <scope>IDENTIFICATION</scope>
</reference>
<dbReference type="PROSITE" id="PS50188">
    <property type="entry name" value="B302_SPRY"/>
    <property type="match status" value="1"/>
</dbReference>
<dbReference type="GeneTree" id="ENSGT01150000286931"/>
<evidence type="ECO:0000256" key="1">
    <source>
        <dbReference type="ARBA" id="ARBA00022723"/>
    </source>
</evidence>
<dbReference type="InterPro" id="IPR013320">
    <property type="entry name" value="ConA-like_dom_sf"/>
</dbReference>
<feature type="domain" description="B30.2/SPRY" evidence="4">
    <location>
        <begin position="57"/>
        <end position="195"/>
    </location>
</feature>
<keyword evidence="1" id="KW-0479">Metal-binding</keyword>
<evidence type="ECO:0000259" key="4">
    <source>
        <dbReference type="PROSITE" id="PS50188"/>
    </source>
</evidence>
<dbReference type="GO" id="GO:0005737">
    <property type="term" value="C:cytoplasm"/>
    <property type="evidence" value="ECO:0007669"/>
    <property type="project" value="UniProtKB-ARBA"/>
</dbReference>
<keyword evidence="3" id="KW-0862">Zinc</keyword>
<reference evidence="5" key="3">
    <citation type="submission" date="2025-09" db="UniProtKB">
        <authorList>
            <consortium name="Ensembl"/>
        </authorList>
    </citation>
    <scope>IDENTIFICATION</scope>
</reference>
<evidence type="ECO:0000256" key="2">
    <source>
        <dbReference type="ARBA" id="ARBA00022771"/>
    </source>
</evidence>